<keyword evidence="2" id="KW-1185">Reference proteome</keyword>
<dbReference type="AlphaFoldDB" id="A0A8X6QHU3"/>
<sequence length="122" mass="14206">MVYQSQVYDIVLCHTLNSLTGVELRYSNIKFGHIRSRLSRITNIVYKRFHDFSISLHVIYRDYLVPHETCIAAVPQYFIKLSLTSEDQFTLRNYQTSVSLNASTSSHLHYTTQPYNGPIEDD</sequence>
<dbReference type="EMBL" id="BMAW01032931">
    <property type="protein sequence ID" value="GFU27839.1"/>
    <property type="molecule type" value="Genomic_DNA"/>
</dbReference>
<accession>A0A8X6QHU3</accession>
<proteinExistence type="predicted"/>
<comment type="caution">
    <text evidence="1">The sequence shown here is derived from an EMBL/GenBank/DDBJ whole genome shotgun (WGS) entry which is preliminary data.</text>
</comment>
<name>A0A8X6QHU3_NEPPI</name>
<evidence type="ECO:0000313" key="1">
    <source>
        <dbReference type="EMBL" id="GFU27839.1"/>
    </source>
</evidence>
<reference evidence="1" key="1">
    <citation type="submission" date="2020-08" db="EMBL/GenBank/DDBJ databases">
        <title>Multicomponent nature underlies the extraordinary mechanical properties of spider dragline silk.</title>
        <authorList>
            <person name="Kono N."/>
            <person name="Nakamura H."/>
            <person name="Mori M."/>
            <person name="Yoshida Y."/>
            <person name="Ohtoshi R."/>
            <person name="Malay A.D."/>
            <person name="Moran D.A.P."/>
            <person name="Tomita M."/>
            <person name="Numata K."/>
            <person name="Arakawa K."/>
        </authorList>
    </citation>
    <scope>NUCLEOTIDE SEQUENCE</scope>
</reference>
<gene>
    <name evidence="1" type="ORF">NPIL_580931</name>
</gene>
<dbReference type="Proteomes" id="UP000887013">
    <property type="component" value="Unassembled WGS sequence"/>
</dbReference>
<organism evidence="1 2">
    <name type="scientific">Nephila pilipes</name>
    <name type="common">Giant wood spider</name>
    <name type="synonym">Nephila maculata</name>
    <dbReference type="NCBI Taxonomy" id="299642"/>
    <lineage>
        <taxon>Eukaryota</taxon>
        <taxon>Metazoa</taxon>
        <taxon>Ecdysozoa</taxon>
        <taxon>Arthropoda</taxon>
        <taxon>Chelicerata</taxon>
        <taxon>Arachnida</taxon>
        <taxon>Araneae</taxon>
        <taxon>Araneomorphae</taxon>
        <taxon>Entelegynae</taxon>
        <taxon>Araneoidea</taxon>
        <taxon>Nephilidae</taxon>
        <taxon>Nephila</taxon>
    </lineage>
</organism>
<protein>
    <submittedName>
        <fullName evidence="1">Uncharacterized protein</fullName>
    </submittedName>
</protein>
<evidence type="ECO:0000313" key="2">
    <source>
        <dbReference type="Proteomes" id="UP000887013"/>
    </source>
</evidence>